<keyword evidence="3" id="KW-0378">Hydrolase</keyword>
<reference evidence="3 4" key="1">
    <citation type="submission" date="2015-11" db="EMBL/GenBank/DDBJ databases">
        <title>Exploring the genomic traits of fungus-feeding bacterial genus Collimonas.</title>
        <authorList>
            <person name="Song C."/>
            <person name="Schmidt R."/>
            <person name="de Jager V."/>
            <person name="Krzyzanowska D."/>
            <person name="Jongedijk E."/>
            <person name="Cankar K."/>
            <person name="Beekwilder J."/>
            <person name="van Veen A."/>
            <person name="de Boer W."/>
            <person name="van Veen J.A."/>
            <person name="Garbeva P."/>
        </authorList>
    </citation>
    <scope>NUCLEOTIDE SEQUENCE [LARGE SCALE GENOMIC DNA]</scope>
    <source>
        <strain evidence="3 4">Ter91</strain>
    </source>
</reference>
<dbReference type="Gene3D" id="2.40.70.10">
    <property type="entry name" value="Acid Proteases"/>
    <property type="match status" value="2"/>
</dbReference>
<dbReference type="CDD" id="cd05483">
    <property type="entry name" value="retropepsin_like_bacteria"/>
    <property type="match status" value="1"/>
</dbReference>
<keyword evidence="1" id="KW-0732">Signal</keyword>
<evidence type="ECO:0000313" key="3">
    <source>
        <dbReference type="EMBL" id="AMP02674.1"/>
    </source>
</evidence>
<dbReference type="InterPro" id="IPR034122">
    <property type="entry name" value="Retropepsin-like_bacterial"/>
</dbReference>
<dbReference type="PROSITE" id="PS50106">
    <property type="entry name" value="PDZ"/>
    <property type="match status" value="1"/>
</dbReference>
<dbReference type="SMART" id="SM00228">
    <property type="entry name" value="PDZ"/>
    <property type="match status" value="1"/>
</dbReference>
<feature type="signal peptide" evidence="1">
    <location>
        <begin position="1"/>
        <end position="38"/>
    </location>
</feature>
<feature type="chain" id="PRO_5007277306" evidence="1">
    <location>
        <begin position="39"/>
        <end position="644"/>
    </location>
</feature>
<dbReference type="RefSeq" id="WP_082792523.1">
    <property type="nucleotide sequence ID" value="NZ_CP013234.1"/>
</dbReference>
<dbReference type="SUPFAM" id="SSF50156">
    <property type="entry name" value="PDZ domain-like"/>
    <property type="match status" value="1"/>
</dbReference>
<dbReference type="Gene3D" id="2.30.42.10">
    <property type="match status" value="1"/>
</dbReference>
<dbReference type="SUPFAM" id="SSF50630">
    <property type="entry name" value="Acid proteases"/>
    <property type="match status" value="1"/>
</dbReference>
<evidence type="ECO:0000259" key="2">
    <source>
        <dbReference type="PROSITE" id="PS50106"/>
    </source>
</evidence>
<dbReference type="AlphaFoldDB" id="A0A127PY47"/>
<dbReference type="InterPro" id="IPR001478">
    <property type="entry name" value="PDZ"/>
</dbReference>
<organism evidence="3 4">
    <name type="scientific">Collimonas pratensis</name>
    <dbReference type="NCBI Taxonomy" id="279113"/>
    <lineage>
        <taxon>Bacteria</taxon>
        <taxon>Pseudomonadati</taxon>
        <taxon>Pseudomonadota</taxon>
        <taxon>Betaproteobacteria</taxon>
        <taxon>Burkholderiales</taxon>
        <taxon>Oxalobacteraceae</taxon>
        <taxon>Collimonas</taxon>
    </lineage>
</organism>
<dbReference type="GO" id="GO:0006508">
    <property type="term" value="P:proteolysis"/>
    <property type="evidence" value="ECO:0007669"/>
    <property type="project" value="UniProtKB-KW"/>
</dbReference>
<gene>
    <name evidence="3" type="ORF">CPter91_0275</name>
</gene>
<dbReference type="Proteomes" id="UP000074561">
    <property type="component" value="Chromosome"/>
</dbReference>
<dbReference type="KEGG" id="cpra:CPter91_0275"/>
<dbReference type="Pfam" id="PF17820">
    <property type="entry name" value="PDZ_6"/>
    <property type="match status" value="1"/>
</dbReference>
<evidence type="ECO:0000256" key="1">
    <source>
        <dbReference type="SAM" id="SignalP"/>
    </source>
</evidence>
<evidence type="ECO:0000313" key="4">
    <source>
        <dbReference type="Proteomes" id="UP000074561"/>
    </source>
</evidence>
<name>A0A127PY47_9BURK</name>
<feature type="domain" description="PDZ" evidence="2">
    <location>
        <begin position="562"/>
        <end position="629"/>
    </location>
</feature>
<dbReference type="InterPro" id="IPR021109">
    <property type="entry name" value="Peptidase_aspartic_dom_sf"/>
</dbReference>
<dbReference type="InterPro" id="IPR036034">
    <property type="entry name" value="PDZ_sf"/>
</dbReference>
<sequence>MKPKTSSMGQTRHGHAGINALMLACAMASAACTSALHAAENLTTPPAAASAQQPADAAQVLAAYRRAAGGDAWRGKATLQALYAYSGNDLSGTVTSISDARHGYFIDAFDTDPTSGANGYDGQLPWMRDQSGAVTPEQGGDRIQLAVNEAYRNANLWWLPDHGGAAISSLGSKQDDERSYAVLQISPRGGKPFEAWFDQQSHLLARIVEVQLFLTITISYADYRAVDGIMLAGSIKTDSGTGGPPELQTLTQASFLPARPAGAYSPPSWSRANLSLPGGSTTIPFELLNNHVYAKVFINGKGPFRFIFDTGGHNILTPATAAALGLKPKGDAQSGGAGENTVSTGYLKVDQIQVGAMTMRDTPVFVLNFSSAKTEGFEEEGMIGFEVFRRFVTTFDYGAQTLTLTDPAKFSPAEAGRPVPFKFYDHSVQVVGTVDGVPGRFNIDTGSRSEITLTKPFVDKNKWRDSHPHGALAIDGWGVGGPSRSYVVRGKELTLGDVRQENVINSLALQDKGAFSDANFEGNIGSGFMKRFIVTFDYGKQIMYLKPRAAPVADSGVYDRSGMWINAGDQAFEVVDVTPGGPAAASGLQVGDRIVAVDGVPVTPAGLPDFRRRLRTDAAGSTVKVSVLSAAEKRELQIVLRDQL</sequence>
<dbReference type="PROSITE" id="PS51257">
    <property type="entry name" value="PROKAR_LIPOPROTEIN"/>
    <property type="match status" value="1"/>
</dbReference>
<proteinExistence type="predicted"/>
<dbReference type="EMBL" id="CP013234">
    <property type="protein sequence ID" value="AMP02674.1"/>
    <property type="molecule type" value="Genomic_DNA"/>
</dbReference>
<dbReference type="Pfam" id="PF13650">
    <property type="entry name" value="Asp_protease_2"/>
    <property type="match status" value="1"/>
</dbReference>
<accession>A0A127PY47</accession>
<protein>
    <submittedName>
        <fullName evidence="3">Aspartyl protease family protein</fullName>
    </submittedName>
</protein>
<dbReference type="STRING" id="279113.CPter91_0275"/>
<dbReference type="InterPro" id="IPR041489">
    <property type="entry name" value="PDZ_6"/>
</dbReference>
<dbReference type="OrthoDB" id="198130at2"/>
<dbReference type="PATRIC" id="fig|279113.9.peg.281"/>
<keyword evidence="3" id="KW-0645">Protease</keyword>
<dbReference type="GO" id="GO:0008233">
    <property type="term" value="F:peptidase activity"/>
    <property type="evidence" value="ECO:0007669"/>
    <property type="project" value="UniProtKB-KW"/>
</dbReference>